<dbReference type="EMBL" id="KZ852101">
    <property type="protein sequence ID" value="RDH27083.1"/>
    <property type="molecule type" value="Genomic_DNA"/>
</dbReference>
<evidence type="ECO:0000313" key="2">
    <source>
        <dbReference type="Proteomes" id="UP000253729"/>
    </source>
</evidence>
<dbReference type="STRING" id="1341132.A0A3F3PJW4"/>
<protein>
    <submittedName>
        <fullName evidence="1">Uncharacterized protein</fullName>
    </submittedName>
</protein>
<dbReference type="Proteomes" id="UP000253729">
    <property type="component" value="Unassembled WGS sequence"/>
</dbReference>
<sequence>LLSFLVRTRPLDGPLATEKQRRVSSSRERRLSPSSETIFLPSSLSVEIHHESFLPYSRMRRAFRFFCALGPAAIPEIFLFRMQQDSHIWSPAGEVQSVRAPRIDPVLDDFTSGECIGFLRVYKELGFVSATVGDFQREEYKIDSAVGKVLGNEPCIPDLEWVVVVAISHAFPGRWEENWFTDTGRLLLPLVQHAFRQCSDLPAKVLQQPQHGYKVLLTLLLSTHLPGADWKLEALHKAEDVLRCWPGFADEDTAYLRGLAQMRKRELSRRLQGVQWSSAEPVLEPIDPRTYCLDVAWQRSEAQDRIMLDTPDLDGAERILQGLSPTKLSSSTMGRSESTHVDFLAAKVQRWQGKFEQSEEILRRLIDNFGYQYNEMGCSVWSHYVAVLCELHRFTKAEYWARHALDGLLKLTEGGIHAERTRRHRMLRLLVAETLVCRCLSETHFDSREAALRESDMTYAALHEEYRNLAKRDWVSRFEELRVYLGRALVASLMNRLDDANALWEATRSPARYCEQHGKVTGFVEMLIEYSLSTIAAERGDMNEAHRHLRDAKALYRRIGREHWWTCLGTALLDRYAQILRQFDMLSGTEPFCPPT</sequence>
<reference evidence="1 2" key="1">
    <citation type="submission" date="2018-07" db="EMBL/GenBank/DDBJ databases">
        <title>The genomes of Aspergillus section Nigri reveals drivers in fungal speciation.</title>
        <authorList>
            <consortium name="DOE Joint Genome Institute"/>
            <person name="Vesth T.C."/>
            <person name="Nybo J."/>
            <person name="Theobald S."/>
            <person name="Brandl J."/>
            <person name="Frisvad J.C."/>
            <person name="Nielsen K.F."/>
            <person name="Lyhne E.K."/>
            <person name="Kogle M.E."/>
            <person name="Kuo A."/>
            <person name="Riley R."/>
            <person name="Clum A."/>
            <person name="Nolan M."/>
            <person name="Lipzen A."/>
            <person name="Salamov A."/>
            <person name="Henrissat B."/>
            <person name="Wiebenga A."/>
            <person name="De vries R.P."/>
            <person name="Grigoriev I.V."/>
            <person name="Mortensen U.H."/>
            <person name="Andersen M.R."/>
            <person name="Baker S.E."/>
        </authorList>
    </citation>
    <scope>NUCLEOTIDE SEQUENCE [LARGE SCALE GENOMIC DNA]</scope>
    <source>
        <strain evidence="1 2">CBS 139.54b</strain>
    </source>
</reference>
<feature type="non-terminal residue" evidence="1">
    <location>
        <position position="1"/>
    </location>
</feature>
<organism evidence="1 2">
    <name type="scientific">Aspergillus welwitschiae</name>
    <dbReference type="NCBI Taxonomy" id="1341132"/>
    <lineage>
        <taxon>Eukaryota</taxon>
        <taxon>Fungi</taxon>
        <taxon>Dikarya</taxon>
        <taxon>Ascomycota</taxon>
        <taxon>Pezizomycotina</taxon>
        <taxon>Eurotiomycetes</taxon>
        <taxon>Eurotiomycetidae</taxon>
        <taxon>Eurotiales</taxon>
        <taxon>Aspergillaceae</taxon>
        <taxon>Aspergillus</taxon>
        <taxon>Aspergillus subgen. Circumdati</taxon>
    </lineage>
</organism>
<accession>A0A3F3PJW4</accession>
<dbReference type="AlphaFoldDB" id="A0A3F3PJW4"/>
<name>A0A3F3PJW4_9EURO</name>
<proteinExistence type="predicted"/>
<gene>
    <name evidence="1" type="ORF">BDQ94DRAFT_185538</name>
</gene>
<keyword evidence="2" id="KW-1185">Reference proteome</keyword>
<evidence type="ECO:0000313" key="1">
    <source>
        <dbReference type="EMBL" id="RDH27083.1"/>
    </source>
</evidence>
<dbReference type="RefSeq" id="XP_026620105.1">
    <property type="nucleotide sequence ID" value="XM_026774913.1"/>
</dbReference>
<dbReference type="GeneID" id="38143269"/>